<dbReference type="SUPFAM" id="SSF46894">
    <property type="entry name" value="C-terminal effector domain of the bipartite response regulators"/>
    <property type="match status" value="1"/>
</dbReference>
<proteinExistence type="predicted"/>
<dbReference type="PANTHER" id="PTHR44688">
    <property type="entry name" value="DNA-BINDING TRANSCRIPTIONAL ACTIVATOR DEVR_DOSR"/>
    <property type="match status" value="1"/>
</dbReference>
<evidence type="ECO:0000256" key="1">
    <source>
        <dbReference type="ARBA" id="ARBA00023015"/>
    </source>
</evidence>
<accession>A0A6N8TBP5</accession>
<evidence type="ECO:0000256" key="2">
    <source>
        <dbReference type="ARBA" id="ARBA00023125"/>
    </source>
</evidence>
<dbReference type="InterPro" id="IPR036388">
    <property type="entry name" value="WH-like_DNA-bd_sf"/>
</dbReference>
<evidence type="ECO:0000256" key="3">
    <source>
        <dbReference type="ARBA" id="ARBA00023163"/>
    </source>
</evidence>
<evidence type="ECO:0000259" key="4">
    <source>
        <dbReference type="PROSITE" id="PS50043"/>
    </source>
</evidence>
<keyword evidence="1" id="KW-0805">Transcription regulation</keyword>
<protein>
    <submittedName>
        <fullName evidence="5">LuxR family transcriptional regulator</fullName>
    </submittedName>
</protein>
<dbReference type="SMART" id="SM00421">
    <property type="entry name" value="HTH_LUXR"/>
    <property type="match status" value="1"/>
</dbReference>
<reference evidence="5 6" key="1">
    <citation type="submission" date="2019-12" db="EMBL/GenBank/DDBJ databases">
        <title>Shinella granuli gen. nov., sp. nov., and proposal of the reclassification of Zoogloea ramigera ATCC 19623 as Shinella zoogloeoides sp. nov.</title>
        <authorList>
            <person name="Gao J."/>
        </authorList>
    </citation>
    <scope>NUCLEOTIDE SEQUENCE [LARGE SCALE GENOMIC DNA]</scope>
    <source>
        <strain evidence="5 6">DSM 287</strain>
    </source>
</reference>
<dbReference type="GO" id="GO:0003677">
    <property type="term" value="F:DNA binding"/>
    <property type="evidence" value="ECO:0007669"/>
    <property type="project" value="UniProtKB-KW"/>
</dbReference>
<keyword evidence="2" id="KW-0238">DNA-binding</keyword>
<dbReference type="Pfam" id="PF03472">
    <property type="entry name" value="Autoind_bind"/>
    <property type="match status" value="1"/>
</dbReference>
<keyword evidence="3" id="KW-0804">Transcription</keyword>
<dbReference type="RefSeq" id="WP_160785408.1">
    <property type="nucleotide sequence ID" value="NZ_CP086610.1"/>
</dbReference>
<dbReference type="GO" id="GO:0006355">
    <property type="term" value="P:regulation of DNA-templated transcription"/>
    <property type="evidence" value="ECO:0007669"/>
    <property type="project" value="InterPro"/>
</dbReference>
<sequence>MRGTMTADETSRSENQLQDEGAEIAALETQFDIVRYMRRKCEEYGLKYFVVFTLPGFEAEKLSAYSIVSNWPQEVLAKYDALRMVRHSAGIRKLRLTTVPFSYDMREWIGESSEQADFSELLTLLTTHGMLVGHFFPVHDALGNRGAVVWGGDSAALGRDERLMLQMISVHLFNRLAEIGSAWKSGQVVLTDREIQCLSWTAAGKTSLEIAEILGLSEHTVNHYLNQVTRKLEAVNRTQAVVKAIRRGLIA</sequence>
<evidence type="ECO:0000313" key="6">
    <source>
        <dbReference type="Proteomes" id="UP000440304"/>
    </source>
</evidence>
<dbReference type="Pfam" id="PF00196">
    <property type="entry name" value="GerE"/>
    <property type="match status" value="1"/>
</dbReference>
<dbReference type="PROSITE" id="PS50043">
    <property type="entry name" value="HTH_LUXR_2"/>
    <property type="match status" value="1"/>
</dbReference>
<dbReference type="InterPro" id="IPR000792">
    <property type="entry name" value="Tscrpt_reg_LuxR_C"/>
</dbReference>
<dbReference type="EMBL" id="WUML01000004">
    <property type="protein sequence ID" value="MXO00001.1"/>
    <property type="molecule type" value="Genomic_DNA"/>
</dbReference>
<dbReference type="CDD" id="cd06170">
    <property type="entry name" value="LuxR_C_like"/>
    <property type="match status" value="1"/>
</dbReference>
<dbReference type="PANTHER" id="PTHR44688:SF16">
    <property type="entry name" value="DNA-BINDING TRANSCRIPTIONAL ACTIVATOR DEVR_DOSR"/>
    <property type="match status" value="1"/>
</dbReference>
<dbReference type="InterPro" id="IPR036693">
    <property type="entry name" value="TF_LuxR_autoind-bd_dom_sf"/>
</dbReference>
<dbReference type="Proteomes" id="UP000440304">
    <property type="component" value="Unassembled WGS sequence"/>
</dbReference>
<dbReference type="Gene3D" id="1.10.10.10">
    <property type="entry name" value="Winged helix-like DNA-binding domain superfamily/Winged helix DNA-binding domain"/>
    <property type="match status" value="1"/>
</dbReference>
<organism evidence="5 6">
    <name type="scientific">Shinella zoogloeoides</name>
    <name type="common">Crabtreella saccharophila</name>
    <dbReference type="NCBI Taxonomy" id="352475"/>
    <lineage>
        <taxon>Bacteria</taxon>
        <taxon>Pseudomonadati</taxon>
        <taxon>Pseudomonadota</taxon>
        <taxon>Alphaproteobacteria</taxon>
        <taxon>Hyphomicrobiales</taxon>
        <taxon>Rhizobiaceae</taxon>
        <taxon>Shinella</taxon>
    </lineage>
</organism>
<dbReference type="PRINTS" id="PR00038">
    <property type="entry name" value="HTHLUXR"/>
</dbReference>
<comment type="caution">
    <text evidence="5">The sequence shown here is derived from an EMBL/GenBank/DDBJ whole genome shotgun (WGS) entry which is preliminary data.</text>
</comment>
<evidence type="ECO:0000313" key="5">
    <source>
        <dbReference type="EMBL" id="MXO00001.1"/>
    </source>
</evidence>
<dbReference type="InterPro" id="IPR005143">
    <property type="entry name" value="TF_LuxR_autoind-bd_dom"/>
</dbReference>
<dbReference type="InterPro" id="IPR016032">
    <property type="entry name" value="Sig_transdc_resp-reg_C-effctor"/>
</dbReference>
<dbReference type="OrthoDB" id="8113315at2"/>
<dbReference type="Gene3D" id="3.30.450.80">
    <property type="entry name" value="Transcription factor LuxR-like, autoinducer-binding domain"/>
    <property type="match status" value="1"/>
</dbReference>
<dbReference type="SUPFAM" id="SSF75516">
    <property type="entry name" value="Pheromone-binding domain of LuxR-like quorum-sensing transcription factors"/>
    <property type="match status" value="1"/>
</dbReference>
<gene>
    <name evidence="5" type="ORF">GR156_06795</name>
</gene>
<dbReference type="AlphaFoldDB" id="A0A6N8TBP5"/>
<name>A0A6N8TBP5_SHIZO</name>
<feature type="domain" description="HTH luxR-type" evidence="4">
    <location>
        <begin position="183"/>
        <end position="248"/>
    </location>
</feature>